<reference evidence="1 2" key="1">
    <citation type="journal article" date="2018" name="Sci. Rep.">
        <title>Genomic signatures of local adaptation to the degree of environmental predictability in rotifers.</title>
        <authorList>
            <person name="Franch-Gras L."/>
            <person name="Hahn C."/>
            <person name="Garcia-Roger E.M."/>
            <person name="Carmona M.J."/>
            <person name="Serra M."/>
            <person name="Gomez A."/>
        </authorList>
    </citation>
    <scope>NUCLEOTIDE SEQUENCE [LARGE SCALE GENOMIC DNA]</scope>
    <source>
        <strain evidence="1">HYR1</strain>
    </source>
</reference>
<dbReference type="EMBL" id="REGN01000165">
    <property type="protein sequence ID" value="RNA44003.1"/>
    <property type="molecule type" value="Genomic_DNA"/>
</dbReference>
<evidence type="ECO:0000313" key="1">
    <source>
        <dbReference type="EMBL" id="RNA44003.1"/>
    </source>
</evidence>
<organism evidence="1 2">
    <name type="scientific">Brachionus plicatilis</name>
    <name type="common">Marine rotifer</name>
    <name type="synonym">Brachionus muelleri</name>
    <dbReference type="NCBI Taxonomy" id="10195"/>
    <lineage>
        <taxon>Eukaryota</taxon>
        <taxon>Metazoa</taxon>
        <taxon>Spiralia</taxon>
        <taxon>Gnathifera</taxon>
        <taxon>Rotifera</taxon>
        <taxon>Eurotatoria</taxon>
        <taxon>Monogononta</taxon>
        <taxon>Pseudotrocha</taxon>
        <taxon>Ploima</taxon>
        <taxon>Brachionidae</taxon>
        <taxon>Brachionus</taxon>
    </lineage>
</organism>
<keyword evidence="2" id="KW-1185">Reference proteome</keyword>
<dbReference type="AlphaFoldDB" id="A0A3M7T7G9"/>
<dbReference type="Proteomes" id="UP000276133">
    <property type="component" value="Unassembled WGS sequence"/>
</dbReference>
<accession>A0A3M7T7G9</accession>
<comment type="caution">
    <text evidence="1">The sequence shown here is derived from an EMBL/GenBank/DDBJ whole genome shotgun (WGS) entry which is preliminary data.</text>
</comment>
<evidence type="ECO:0000313" key="2">
    <source>
        <dbReference type="Proteomes" id="UP000276133"/>
    </source>
</evidence>
<proteinExistence type="predicted"/>
<protein>
    <submittedName>
        <fullName evidence="1">Uncharacterized protein</fullName>
    </submittedName>
</protein>
<name>A0A3M7T7G9_BRAPC</name>
<gene>
    <name evidence="1" type="ORF">BpHYR1_050810</name>
</gene>
<sequence>MNQKASKSYCLRVLIVHSFNKTAIGFTSQIKINEKNYMIILEIIFASKNVYVNNKKLSKLLNKSPRDISNAKKPCLLT</sequence>